<dbReference type="SUPFAM" id="SSF89562">
    <property type="entry name" value="RraA-like"/>
    <property type="match status" value="1"/>
</dbReference>
<dbReference type="InterPro" id="IPR036704">
    <property type="entry name" value="RraA/RraA-like_sf"/>
</dbReference>
<dbReference type="EMBL" id="CP157947">
    <property type="protein sequence ID" value="XBS70373.1"/>
    <property type="molecule type" value="Genomic_DNA"/>
</dbReference>
<feature type="binding site" evidence="5">
    <location>
        <position position="119"/>
    </location>
    <ligand>
        <name>substrate</name>
    </ligand>
</feature>
<dbReference type="Pfam" id="PF03737">
    <property type="entry name" value="RraA-like"/>
    <property type="match status" value="1"/>
</dbReference>
<dbReference type="GO" id="GO:0046872">
    <property type="term" value="F:metal ion binding"/>
    <property type="evidence" value="ECO:0007669"/>
    <property type="project" value="UniProtKB-KW"/>
</dbReference>
<dbReference type="InterPro" id="IPR005493">
    <property type="entry name" value="RraA/RraA-like"/>
</dbReference>
<gene>
    <name evidence="6" type="ORF">ABK905_03720</name>
</gene>
<dbReference type="NCBIfam" id="NF004850">
    <property type="entry name" value="PRK06201.1"/>
    <property type="match status" value="1"/>
</dbReference>
<dbReference type="Gene3D" id="3.50.30.40">
    <property type="entry name" value="Ribonuclease E inhibitor RraA/RraA-like"/>
    <property type="match status" value="1"/>
</dbReference>
<sequence length="227" mass="24779">MPNIGCKIIKDFKRPERRIVDLFKGVPVANIDDCMGRTAAVCSDIKPLNKARLLGTAFTVKVPEGDNLMFHKAMDLAKPGDVIVIDAGGDINRAIFGELMISYCSKRGLAGVIIDGVVRDYDELSVMDFPVYAKGSIPNGPYKNGPGEINTIISFGGRIVHPGDITVGDGDGIVIINPDDAEYIASEVHKIITKESDVLENINKYCTYSRPWVDDKLKEIGCEFADE</sequence>
<comment type="cofactor">
    <cofactor evidence="5">
        <name>Mg(2+)</name>
        <dbReference type="ChEBI" id="CHEBI:18420"/>
    </cofactor>
</comment>
<proteinExistence type="predicted"/>
<name>A0AAU7QBB2_9GAMM</name>
<keyword evidence="5" id="KW-0460">Magnesium</keyword>
<dbReference type="PANTHER" id="PTHR33254">
    <property type="entry name" value="4-HYDROXY-4-METHYL-2-OXOGLUTARATE ALDOLASE 3-RELATED"/>
    <property type="match status" value="1"/>
</dbReference>
<comment type="cofactor">
    <cofactor evidence="1">
        <name>a divalent metal cation</name>
        <dbReference type="ChEBI" id="CHEBI:60240"/>
    </cofactor>
</comment>
<dbReference type="CDD" id="cd16841">
    <property type="entry name" value="RraA_family"/>
    <property type="match status" value="1"/>
</dbReference>
<evidence type="ECO:0000256" key="2">
    <source>
        <dbReference type="ARBA" id="ARBA00016549"/>
    </source>
</evidence>
<organism evidence="6">
    <name type="scientific">Acerihabitans sp. KWT182</name>
    <dbReference type="NCBI Taxonomy" id="3157919"/>
    <lineage>
        <taxon>Bacteria</taxon>
        <taxon>Pseudomonadati</taxon>
        <taxon>Pseudomonadota</taxon>
        <taxon>Gammaproteobacteria</taxon>
        <taxon>Enterobacterales</taxon>
        <taxon>Pectobacteriaceae</taxon>
        <taxon>Acerihabitans</taxon>
    </lineage>
</organism>
<evidence type="ECO:0000256" key="5">
    <source>
        <dbReference type="PIRSR" id="PIRSR605493-1"/>
    </source>
</evidence>
<feature type="binding site" evidence="5">
    <location>
        <begin position="97"/>
        <end position="100"/>
    </location>
    <ligand>
        <name>substrate</name>
    </ligand>
</feature>
<evidence type="ECO:0000313" key="6">
    <source>
        <dbReference type="EMBL" id="XBS70373.1"/>
    </source>
</evidence>
<dbReference type="PANTHER" id="PTHR33254:SF4">
    <property type="entry name" value="4-HYDROXY-4-METHYL-2-OXOGLUTARATE ALDOLASE 3-RELATED"/>
    <property type="match status" value="1"/>
</dbReference>
<keyword evidence="5" id="KW-0479">Metal-binding</keyword>
<dbReference type="AlphaFoldDB" id="A0AAU7QBB2"/>
<evidence type="ECO:0000256" key="4">
    <source>
        <dbReference type="ARBA" id="ARBA00030169"/>
    </source>
</evidence>
<reference evidence="6" key="1">
    <citation type="submission" date="2024-06" db="EMBL/GenBank/DDBJ databases">
        <authorList>
            <person name="Coelho C."/>
            <person name="Bento M."/>
            <person name="Garcia E."/>
            <person name="Camelo A."/>
            <person name="Brandao I."/>
            <person name="Espirito Santo C."/>
            <person name="Trovao J."/>
            <person name="Verissimo A."/>
            <person name="Costa J."/>
            <person name="Tiago I."/>
        </authorList>
    </citation>
    <scope>NUCLEOTIDE SEQUENCE</scope>
    <source>
        <strain evidence="6">KWT182</strain>
    </source>
</reference>
<feature type="binding site" evidence="5">
    <location>
        <position position="120"/>
    </location>
    <ligand>
        <name>Mg(2+)</name>
        <dbReference type="ChEBI" id="CHEBI:18420"/>
    </ligand>
</feature>
<evidence type="ECO:0000256" key="1">
    <source>
        <dbReference type="ARBA" id="ARBA00001968"/>
    </source>
</evidence>
<evidence type="ECO:0000256" key="3">
    <source>
        <dbReference type="ARBA" id="ARBA00029596"/>
    </source>
</evidence>
<protein>
    <recommendedName>
        <fullName evidence="2">Putative 4-hydroxy-4-methyl-2-oxoglutarate aldolase</fullName>
    </recommendedName>
    <alternativeName>
        <fullName evidence="3">Regulator of ribonuclease activity homolog</fullName>
    </alternativeName>
    <alternativeName>
        <fullName evidence="4">RraA-like protein</fullName>
    </alternativeName>
</protein>
<accession>A0AAU7QBB2</accession>